<keyword evidence="2" id="KW-1185">Reference proteome</keyword>
<dbReference type="InterPro" id="IPR011059">
    <property type="entry name" value="Metal-dep_hydrolase_composite"/>
</dbReference>
<dbReference type="AlphaFoldDB" id="A0AAE3D3V4"/>
<dbReference type="Proteomes" id="UP001196509">
    <property type="component" value="Unassembled WGS sequence"/>
</dbReference>
<name>A0AAE3D3V4_9HYPH</name>
<dbReference type="Gene3D" id="2.30.40.10">
    <property type="entry name" value="Urease, subunit C, domain 1"/>
    <property type="match status" value="1"/>
</dbReference>
<dbReference type="PANTHER" id="PTHR43135">
    <property type="entry name" value="ALPHA-D-RIBOSE 1-METHYLPHOSPHONATE 5-TRIPHOSPHATE DIPHOSPHATASE"/>
    <property type="match status" value="1"/>
</dbReference>
<protein>
    <recommendedName>
        <fullName evidence="3">Amidohydrolase-related domain-containing protein</fullName>
    </recommendedName>
</protein>
<evidence type="ECO:0000313" key="1">
    <source>
        <dbReference type="EMBL" id="MBW8640058.1"/>
    </source>
</evidence>
<dbReference type="EMBL" id="JAICBX010000005">
    <property type="protein sequence ID" value="MBW8640058.1"/>
    <property type="molecule type" value="Genomic_DNA"/>
</dbReference>
<dbReference type="PANTHER" id="PTHR43135:SF3">
    <property type="entry name" value="ALPHA-D-RIBOSE 1-METHYLPHOSPHONATE 5-TRIPHOSPHATE DIPHOSPHATASE"/>
    <property type="match status" value="1"/>
</dbReference>
<evidence type="ECO:0008006" key="3">
    <source>
        <dbReference type="Google" id="ProtNLM"/>
    </source>
</evidence>
<sequence>MRCAKQYGVNILWGTDVFFGVDAFQNFLQEFAYRDDFFMPIEQMQQVTGNNGEILGLSGWKNPYLHGVLGVIKEGAYADILLIDGDPAQDIPLLMDYDNIDLIMKDGVIYKDEL</sequence>
<accession>A0AAE3D3V4</accession>
<proteinExistence type="predicted"/>
<dbReference type="Gene3D" id="3.20.20.140">
    <property type="entry name" value="Metal-dependent hydrolases"/>
    <property type="match status" value="1"/>
</dbReference>
<dbReference type="SUPFAM" id="SSF51338">
    <property type="entry name" value="Composite domain of metallo-dependent hydrolases"/>
    <property type="match status" value="1"/>
</dbReference>
<dbReference type="InterPro" id="IPR051781">
    <property type="entry name" value="Metallo-dep_Hydrolase"/>
</dbReference>
<comment type="caution">
    <text evidence="1">The sequence shown here is derived from an EMBL/GenBank/DDBJ whole genome shotgun (WGS) entry which is preliminary data.</text>
</comment>
<reference evidence="1" key="1">
    <citation type="submission" date="2021-08" db="EMBL/GenBank/DDBJ databases">
        <title>Hoeflea bacterium WL0058 sp. nov., isolated from the sediment.</title>
        <authorList>
            <person name="Wang L."/>
            <person name="Zhang D."/>
        </authorList>
    </citation>
    <scope>NUCLEOTIDE SEQUENCE</scope>
    <source>
        <strain evidence="1">WL0058</strain>
    </source>
</reference>
<organism evidence="1 2">
    <name type="scientific">Flavimaribacter sediminis</name>
    <dbReference type="NCBI Taxonomy" id="2865987"/>
    <lineage>
        <taxon>Bacteria</taxon>
        <taxon>Pseudomonadati</taxon>
        <taxon>Pseudomonadota</taxon>
        <taxon>Alphaproteobacteria</taxon>
        <taxon>Hyphomicrobiales</taxon>
        <taxon>Rhizobiaceae</taxon>
        <taxon>Flavimaribacter</taxon>
    </lineage>
</organism>
<evidence type="ECO:0000313" key="2">
    <source>
        <dbReference type="Proteomes" id="UP001196509"/>
    </source>
</evidence>
<dbReference type="RefSeq" id="WP_220230778.1">
    <property type="nucleotide sequence ID" value="NZ_JAICBX010000005.1"/>
</dbReference>
<gene>
    <name evidence="1" type="ORF">K1W69_22880</name>
</gene>
<dbReference type="GO" id="GO:0016810">
    <property type="term" value="F:hydrolase activity, acting on carbon-nitrogen (but not peptide) bonds"/>
    <property type="evidence" value="ECO:0007669"/>
    <property type="project" value="InterPro"/>
</dbReference>